<protein>
    <recommendedName>
        <fullName evidence="2">Intradiol ring-cleavage dioxygenases domain-containing protein</fullName>
    </recommendedName>
</protein>
<evidence type="ECO:0000256" key="1">
    <source>
        <dbReference type="SAM" id="SignalP"/>
    </source>
</evidence>
<dbReference type="EnsemblMetazoa" id="tetur28g01250.1">
    <property type="protein sequence ID" value="tetur28g01250.1"/>
    <property type="gene ID" value="tetur28g01250"/>
</dbReference>
<dbReference type="InterPro" id="IPR000627">
    <property type="entry name" value="Intradiol_dOase_C"/>
</dbReference>
<organism evidence="3 4">
    <name type="scientific">Tetranychus urticae</name>
    <name type="common">Two-spotted spider mite</name>
    <dbReference type="NCBI Taxonomy" id="32264"/>
    <lineage>
        <taxon>Eukaryota</taxon>
        <taxon>Metazoa</taxon>
        <taxon>Ecdysozoa</taxon>
        <taxon>Arthropoda</taxon>
        <taxon>Chelicerata</taxon>
        <taxon>Arachnida</taxon>
        <taxon>Acari</taxon>
        <taxon>Acariformes</taxon>
        <taxon>Trombidiformes</taxon>
        <taxon>Prostigmata</taxon>
        <taxon>Eleutherengona</taxon>
        <taxon>Raphignathae</taxon>
        <taxon>Tetranychoidea</taxon>
        <taxon>Tetranychidae</taxon>
        <taxon>Tetranychus</taxon>
    </lineage>
</organism>
<dbReference type="AlphaFoldDB" id="T1KZD7"/>
<evidence type="ECO:0000313" key="3">
    <source>
        <dbReference type="EnsemblMetazoa" id="tetur28g01250.1"/>
    </source>
</evidence>
<evidence type="ECO:0000313" key="4">
    <source>
        <dbReference type="Proteomes" id="UP000015104"/>
    </source>
</evidence>
<dbReference type="OMA" id="IWHANAV"/>
<dbReference type="Pfam" id="PF00775">
    <property type="entry name" value="Dioxygenase_C"/>
    <property type="match status" value="1"/>
</dbReference>
<evidence type="ECO:0000259" key="2">
    <source>
        <dbReference type="Pfam" id="PF00775"/>
    </source>
</evidence>
<gene>
    <name evidence="3" type="primary">107368651</name>
</gene>
<keyword evidence="4" id="KW-1185">Reference proteome</keyword>
<dbReference type="SUPFAM" id="SSF49482">
    <property type="entry name" value="Aromatic compound dioxygenase"/>
    <property type="match status" value="1"/>
</dbReference>
<dbReference type="Gene3D" id="2.60.130.10">
    <property type="entry name" value="Aromatic compound dioxygenase"/>
    <property type="match status" value="1"/>
</dbReference>
<dbReference type="GO" id="GO:0008199">
    <property type="term" value="F:ferric iron binding"/>
    <property type="evidence" value="ECO:0007669"/>
    <property type="project" value="InterPro"/>
</dbReference>
<feature type="domain" description="Intradiol ring-cleavage dioxygenases" evidence="2">
    <location>
        <begin position="64"/>
        <end position="158"/>
    </location>
</feature>
<dbReference type="PANTHER" id="PTHR34315:SF1">
    <property type="entry name" value="INTRADIOL RING-CLEAVAGE DIOXYGENASES DOMAIN-CONTAINING PROTEIN-RELATED"/>
    <property type="match status" value="1"/>
</dbReference>
<dbReference type="Proteomes" id="UP000015104">
    <property type="component" value="Unassembled WGS sequence"/>
</dbReference>
<dbReference type="InterPro" id="IPR015889">
    <property type="entry name" value="Intradiol_dOase_core"/>
</dbReference>
<reference evidence="3" key="2">
    <citation type="submission" date="2015-06" db="UniProtKB">
        <authorList>
            <consortium name="EnsemblMetazoa"/>
        </authorList>
    </citation>
    <scope>IDENTIFICATION</scope>
</reference>
<sequence length="258" mass="29504">MFKLVLLVTLFNIAYVSTHSERPGKFLEHDRSIVNCARYKREANQHTCVLAPFATEGPYFLADDLERSDITDGQTGVNLDLNLKLTNAKDCSPLSGYFVHIWNANALGHYSGVQEFNKFPKQTFRPKPIYDTRWLRGYQVTNEDGEVNFKTIVPGWYYGRCLHIHVEVYSKNTTDTNAITYIGQLYFKRELPVQLKLVEPYSSNQNELKFNEQDKVFNGMHGNDTITELVFEENNAKTSFILALDPTVTTLTNGTVVN</sequence>
<dbReference type="eggNOG" id="ENOG502QPRK">
    <property type="taxonomic scope" value="Eukaryota"/>
</dbReference>
<reference evidence="4" key="1">
    <citation type="submission" date="2011-08" db="EMBL/GenBank/DDBJ databases">
        <authorList>
            <person name="Rombauts S."/>
        </authorList>
    </citation>
    <scope>NUCLEOTIDE SEQUENCE</scope>
    <source>
        <strain evidence="4">London</strain>
    </source>
</reference>
<accession>T1KZD7</accession>
<feature type="signal peptide" evidence="1">
    <location>
        <begin position="1"/>
        <end position="18"/>
    </location>
</feature>
<dbReference type="EMBL" id="CAEY01000738">
    <property type="status" value="NOT_ANNOTATED_CDS"/>
    <property type="molecule type" value="Genomic_DNA"/>
</dbReference>
<dbReference type="OrthoDB" id="10044157at2759"/>
<name>T1KZD7_TETUR</name>
<proteinExistence type="predicted"/>
<feature type="chain" id="PRO_5004581913" description="Intradiol ring-cleavage dioxygenases domain-containing protein" evidence="1">
    <location>
        <begin position="19"/>
        <end position="258"/>
    </location>
</feature>
<dbReference type="KEGG" id="tut:107368651"/>
<dbReference type="GO" id="GO:0016702">
    <property type="term" value="F:oxidoreductase activity, acting on single donors with incorporation of molecular oxygen, incorporation of two atoms of oxygen"/>
    <property type="evidence" value="ECO:0007669"/>
    <property type="project" value="InterPro"/>
</dbReference>
<keyword evidence="1" id="KW-0732">Signal</keyword>
<dbReference type="PANTHER" id="PTHR34315">
    <property type="match status" value="1"/>
</dbReference>
<dbReference type="HOGENOM" id="CLU_027719_2_1_1"/>